<dbReference type="GO" id="GO:0016887">
    <property type="term" value="F:ATP hydrolysis activity"/>
    <property type="evidence" value="ECO:0007669"/>
    <property type="project" value="RHEA"/>
</dbReference>
<sequence>MISLHFLHSINKALQLAKECDKPFGGIHVFFAGDFAQLPPVGASSVYKLLKNASFLAGTLAGQAQLDGKLLWLCVDCVVILEKPERQDGDENERFVELLDRLRLGECNDEDYELLCTRWCPIIVTDNASKDALNEARAIQFALDQNQELHWYYAID</sequence>
<dbReference type="InterPro" id="IPR027417">
    <property type="entry name" value="P-loop_NTPase"/>
</dbReference>
<protein>
    <recommendedName>
        <fullName evidence="1">ATP-dependent DNA helicase</fullName>
        <ecNumber evidence="1">5.6.2.3</ecNumber>
    </recommendedName>
</protein>
<keyword evidence="1" id="KW-0347">Helicase</keyword>
<dbReference type="InterPro" id="IPR051055">
    <property type="entry name" value="PIF1_helicase"/>
</dbReference>
<keyword evidence="1" id="KW-0233">DNA recombination</keyword>
<evidence type="ECO:0000313" key="4">
    <source>
        <dbReference type="Proteomes" id="UP000298030"/>
    </source>
</evidence>
<dbReference type="Pfam" id="PF05970">
    <property type="entry name" value="PIF1"/>
    <property type="match status" value="1"/>
</dbReference>
<dbReference type="SUPFAM" id="SSF52540">
    <property type="entry name" value="P-loop containing nucleoside triphosphate hydrolases"/>
    <property type="match status" value="1"/>
</dbReference>
<dbReference type="Proteomes" id="UP000298030">
    <property type="component" value="Unassembled WGS sequence"/>
</dbReference>
<keyword evidence="4" id="KW-1185">Reference proteome</keyword>
<proteinExistence type="inferred from homology"/>
<dbReference type="Gene3D" id="3.40.50.300">
    <property type="entry name" value="P-loop containing nucleotide triphosphate hydrolases"/>
    <property type="match status" value="1"/>
</dbReference>
<feature type="non-terminal residue" evidence="3">
    <location>
        <position position="156"/>
    </location>
</feature>
<dbReference type="GO" id="GO:0006310">
    <property type="term" value="P:DNA recombination"/>
    <property type="evidence" value="ECO:0007669"/>
    <property type="project" value="UniProtKB-KW"/>
</dbReference>
<organism evidence="3 4">
    <name type="scientific">Coprinellus micaceus</name>
    <name type="common">Glistening ink-cap mushroom</name>
    <name type="synonym">Coprinus micaceus</name>
    <dbReference type="NCBI Taxonomy" id="71717"/>
    <lineage>
        <taxon>Eukaryota</taxon>
        <taxon>Fungi</taxon>
        <taxon>Dikarya</taxon>
        <taxon>Basidiomycota</taxon>
        <taxon>Agaricomycotina</taxon>
        <taxon>Agaricomycetes</taxon>
        <taxon>Agaricomycetidae</taxon>
        <taxon>Agaricales</taxon>
        <taxon>Agaricineae</taxon>
        <taxon>Psathyrellaceae</taxon>
        <taxon>Coprinellus</taxon>
    </lineage>
</organism>
<comment type="cofactor">
    <cofactor evidence="1">
        <name>Mg(2+)</name>
        <dbReference type="ChEBI" id="CHEBI:18420"/>
    </cofactor>
</comment>
<evidence type="ECO:0000313" key="3">
    <source>
        <dbReference type="EMBL" id="TEB33501.1"/>
    </source>
</evidence>
<comment type="caution">
    <text evidence="3">The sequence shown here is derived from an EMBL/GenBank/DDBJ whole genome shotgun (WGS) entry which is preliminary data.</text>
</comment>
<dbReference type="AlphaFoldDB" id="A0A4Y7THM4"/>
<evidence type="ECO:0000256" key="1">
    <source>
        <dbReference type="RuleBase" id="RU363044"/>
    </source>
</evidence>
<gene>
    <name evidence="3" type="ORF">FA13DRAFT_1573945</name>
</gene>
<comment type="catalytic activity">
    <reaction evidence="1">
        <text>ATP + H2O = ADP + phosphate + H(+)</text>
        <dbReference type="Rhea" id="RHEA:13065"/>
        <dbReference type="ChEBI" id="CHEBI:15377"/>
        <dbReference type="ChEBI" id="CHEBI:15378"/>
        <dbReference type="ChEBI" id="CHEBI:30616"/>
        <dbReference type="ChEBI" id="CHEBI:43474"/>
        <dbReference type="ChEBI" id="CHEBI:456216"/>
        <dbReference type="EC" id="5.6.2.3"/>
    </reaction>
</comment>
<dbReference type="STRING" id="71717.A0A4Y7THM4"/>
<reference evidence="3 4" key="1">
    <citation type="journal article" date="2019" name="Nat. Ecol. Evol.">
        <title>Megaphylogeny resolves global patterns of mushroom evolution.</title>
        <authorList>
            <person name="Varga T."/>
            <person name="Krizsan K."/>
            <person name="Foldi C."/>
            <person name="Dima B."/>
            <person name="Sanchez-Garcia M."/>
            <person name="Sanchez-Ramirez S."/>
            <person name="Szollosi G.J."/>
            <person name="Szarkandi J.G."/>
            <person name="Papp V."/>
            <person name="Albert L."/>
            <person name="Andreopoulos W."/>
            <person name="Angelini C."/>
            <person name="Antonin V."/>
            <person name="Barry K.W."/>
            <person name="Bougher N.L."/>
            <person name="Buchanan P."/>
            <person name="Buyck B."/>
            <person name="Bense V."/>
            <person name="Catcheside P."/>
            <person name="Chovatia M."/>
            <person name="Cooper J."/>
            <person name="Damon W."/>
            <person name="Desjardin D."/>
            <person name="Finy P."/>
            <person name="Geml J."/>
            <person name="Haridas S."/>
            <person name="Hughes K."/>
            <person name="Justo A."/>
            <person name="Karasinski D."/>
            <person name="Kautmanova I."/>
            <person name="Kiss B."/>
            <person name="Kocsube S."/>
            <person name="Kotiranta H."/>
            <person name="LaButti K.M."/>
            <person name="Lechner B.E."/>
            <person name="Liimatainen K."/>
            <person name="Lipzen A."/>
            <person name="Lukacs Z."/>
            <person name="Mihaltcheva S."/>
            <person name="Morgado L.N."/>
            <person name="Niskanen T."/>
            <person name="Noordeloos M.E."/>
            <person name="Ohm R.A."/>
            <person name="Ortiz-Santana B."/>
            <person name="Ovrebo C."/>
            <person name="Racz N."/>
            <person name="Riley R."/>
            <person name="Savchenko A."/>
            <person name="Shiryaev A."/>
            <person name="Soop K."/>
            <person name="Spirin V."/>
            <person name="Szebenyi C."/>
            <person name="Tomsovsky M."/>
            <person name="Tulloss R.E."/>
            <person name="Uehling J."/>
            <person name="Grigoriev I.V."/>
            <person name="Vagvolgyi C."/>
            <person name="Papp T."/>
            <person name="Martin F.M."/>
            <person name="Miettinen O."/>
            <person name="Hibbett D.S."/>
            <person name="Nagy L.G."/>
        </authorList>
    </citation>
    <scope>NUCLEOTIDE SEQUENCE [LARGE SCALE GENOMIC DNA]</scope>
    <source>
        <strain evidence="3 4">FP101781</strain>
    </source>
</reference>
<comment type="similarity">
    <text evidence="1">Belongs to the helicase family.</text>
</comment>
<keyword evidence="1" id="KW-0227">DNA damage</keyword>
<keyword evidence="1" id="KW-0067">ATP-binding</keyword>
<keyword evidence="1" id="KW-0378">Hydrolase</keyword>
<dbReference type="GO" id="GO:0000723">
    <property type="term" value="P:telomere maintenance"/>
    <property type="evidence" value="ECO:0007669"/>
    <property type="project" value="InterPro"/>
</dbReference>
<dbReference type="GO" id="GO:0005524">
    <property type="term" value="F:ATP binding"/>
    <property type="evidence" value="ECO:0007669"/>
    <property type="project" value="UniProtKB-KW"/>
</dbReference>
<dbReference type="GO" id="GO:0006281">
    <property type="term" value="P:DNA repair"/>
    <property type="evidence" value="ECO:0007669"/>
    <property type="project" value="UniProtKB-KW"/>
</dbReference>
<feature type="domain" description="DNA helicase Pif1-like DEAD-box helicase" evidence="2">
    <location>
        <begin position="11"/>
        <end position="111"/>
    </location>
</feature>
<keyword evidence="1" id="KW-0547">Nucleotide-binding</keyword>
<evidence type="ECO:0000259" key="2">
    <source>
        <dbReference type="Pfam" id="PF05970"/>
    </source>
</evidence>
<name>A0A4Y7THM4_COPMI</name>
<dbReference type="OrthoDB" id="432234at2759"/>
<dbReference type="EMBL" id="QPFP01000012">
    <property type="protein sequence ID" value="TEB33501.1"/>
    <property type="molecule type" value="Genomic_DNA"/>
</dbReference>
<dbReference type="GO" id="GO:0043139">
    <property type="term" value="F:5'-3' DNA helicase activity"/>
    <property type="evidence" value="ECO:0007669"/>
    <property type="project" value="UniProtKB-EC"/>
</dbReference>
<dbReference type="PANTHER" id="PTHR47642">
    <property type="entry name" value="ATP-DEPENDENT DNA HELICASE"/>
    <property type="match status" value="1"/>
</dbReference>
<accession>A0A4Y7THM4</accession>
<dbReference type="InterPro" id="IPR010285">
    <property type="entry name" value="DNA_helicase_pif1-like_DEAD"/>
</dbReference>
<dbReference type="EC" id="5.6.2.3" evidence="1"/>
<keyword evidence="1" id="KW-0234">DNA repair</keyword>